<dbReference type="Proteomes" id="UP001165366">
    <property type="component" value="Unassembled WGS sequence"/>
</dbReference>
<dbReference type="Gene3D" id="2.120.10.30">
    <property type="entry name" value="TolB, C-terminal domain"/>
    <property type="match status" value="1"/>
</dbReference>
<dbReference type="SUPFAM" id="SSF82171">
    <property type="entry name" value="DPP6 N-terminal domain-like"/>
    <property type="match status" value="1"/>
</dbReference>
<proteinExistence type="predicted"/>
<dbReference type="InterPro" id="IPR011042">
    <property type="entry name" value="6-blade_b-propeller_TolB-like"/>
</dbReference>
<sequence length="967" mass="111419">MIRYLFFCAISILFALPAHAQIYNTQYRVPGQEWMELNTDHFRLIYPQQYEQEAYRSLAILESEYADIKDLVGGEMDRFPFILNPENDNSNGFVSPINFRSEVELSPIISKSMNPKSGDWLEIVLPHELVHAMHFNYNPESFTRVLSVFSPDIRRGTHTAAPNGFLEGIAVEYESHNQIPQSGRGNYPYFRNKFRSVLNTDDEWSMGQLIHSTTYTPPFDRHYIGGYEFVNWLLDSYGEDSMKNAIEYHYKYPFLGFGMALKHETDSWPGELYDQFSKEKKQNETDRLKEIGNGTDSLSKEIPFSATCKRLQRPKWLDEDTLIFFGRGCNRTTGFYTYDLIGNSLDLLKEVSITDDFFYSLSEDKSSLIYSRYHSHLLYDNLFQGDLHQLDFNTGRSVRITRSARLFSPALFDDDILAVQTSANEMNLVRINPNDGEILQEYSKPEHSTVVQAAPNPYQPGTAAIIGRINSTQAIWFEDLDLVSILDSDPEIVFENGSIFDLAWHPKEEKLLFVSDHTGTMNLYEYDVPGEIVNQITDSQFNAFEASYSPGGEQVAYIMQDEHEQTLQLLNLSDAVWQQVPADLWKMDKEITESFSRPLMNREENPDRSSWKAERYSTGWGWLKPRLWLPTYEDQDGYHRPGLTFESGDVMSSQAYSLDASYMAERLWYDASYIYKGFYPGFEVSLFNEPFIASFKTDNEDDDSTQELLQDSRGASFSVPIPLTIESNTRFTSLYFEPSYSVSQVRFLDPDRSSRPVSEFATRHTIGLQTIFNWNIRQFIRDVQPNAGWAFFAEWRQALNKDEIMIETDQLSVDGTLSRRYGVNAGVITFLSPLKRWNQSLRISAEVYSQTEVPVFGISSDFADHFSEFPFPGANNIGFLNTRYTIPLVYPDEGGLLLPLYLSNIYLVLFSQTATNLDYTIRTSNTRTLYGAGIRSRFRLSNLSFDIGISIGWEPTRDNLSYHFGYF</sequence>
<comment type="caution">
    <text evidence="2">The sequence shown here is derived from an EMBL/GenBank/DDBJ whole genome shotgun (WGS) entry which is preliminary data.</text>
</comment>
<reference evidence="2" key="1">
    <citation type="submission" date="2022-01" db="EMBL/GenBank/DDBJ databases">
        <authorList>
            <person name="Wang Y."/>
        </authorList>
    </citation>
    <scope>NUCLEOTIDE SEQUENCE</scope>
    <source>
        <strain evidence="2">WB101</strain>
    </source>
</reference>
<keyword evidence="3" id="KW-1185">Reference proteome</keyword>
<keyword evidence="1" id="KW-0732">Signal</keyword>
<feature type="chain" id="PRO_5046269584" evidence="1">
    <location>
        <begin position="21"/>
        <end position="967"/>
    </location>
</feature>
<feature type="signal peptide" evidence="1">
    <location>
        <begin position="1"/>
        <end position="20"/>
    </location>
</feature>
<evidence type="ECO:0000256" key="1">
    <source>
        <dbReference type="SAM" id="SignalP"/>
    </source>
</evidence>
<evidence type="ECO:0000313" key="3">
    <source>
        <dbReference type="Proteomes" id="UP001165366"/>
    </source>
</evidence>
<dbReference type="RefSeq" id="WP_237851948.1">
    <property type="nucleotide sequence ID" value="NZ_JAKLWS010000001.1"/>
</dbReference>
<gene>
    <name evidence="2" type="ORF">L6773_00885</name>
</gene>
<organism evidence="2 3">
    <name type="scientific">Rhodohalobacter sulfatireducens</name>
    <dbReference type="NCBI Taxonomy" id="2911366"/>
    <lineage>
        <taxon>Bacteria</taxon>
        <taxon>Pseudomonadati</taxon>
        <taxon>Balneolota</taxon>
        <taxon>Balneolia</taxon>
        <taxon>Balneolales</taxon>
        <taxon>Balneolaceae</taxon>
        <taxon>Rhodohalobacter</taxon>
    </lineage>
</organism>
<protein>
    <submittedName>
        <fullName evidence="2">Uncharacterized protein</fullName>
    </submittedName>
</protein>
<accession>A0ABS9K8C1</accession>
<name>A0ABS9K8C1_9BACT</name>
<dbReference type="EMBL" id="JAKLWS010000001">
    <property type="protein sequence ID" value="MCG2587101.1"/>
    <property type="molecule type" value="Genomic_DNA"/>
</dbReference>
<reference evidence="2" key="2">
    <citation type="submission" date="2024-05" db="EMBL/GenBank/DDBJ databases">
        <title>Rhodohalobacter halophilus gen. nov., sp. nov., a moderately halophilic member of the family Balneolaceae.</title>
        <authorList>
            <person name="Xia J."/>
        </authorList>
    </citation>
    <scope>NUCLEOTIDE SEQUENCE</scope>
    <source>
        <strain evidence="2">WB101</strain>
    </source>
</reference>
<evidence type="ECO:0000313" key="2">
    <source>
        <dbReference type="EMBL" id="MCG2587101.1"/>
    </source>
</evidence>